<protein>
    <submittedName>
        <fullName evidence="1">Uncharacterized protein</fullName>
    </submittedName>
</protein>
<reference evidence="1" key="1">
    <citation type="submission" date="2019-08" db="EMBL/GenBank/DDBJ databases">
        <authorList>
            <person name="Kucharzyk K."/>
            <person name="Murdoch R.W."/>
            <person name="Higgins S."/>
            <person name="Loffler F."/>
        </authorList>
    </citation>
    <scope>NUCLEOTIDE SEQUENCE</scope>
</reference>
<dbReference type="EMBL" id="VSSQ01089196">
    <property type="protein sequence ID" value="MPN35542.1"/>
    <property type="molecule type" value="Genomic_DNA"/>
</dbReference>
<proteinExistence type="predicted"/>
<organism evidence="1">
    <name type="scientific">bioreactor metagenome</name>
    <dbReference type="NCBI Taxonomy" id="1076179"/>
    <lineage>
        <taxon>unclassified sequences</taxon>
        <taxon>metagenomes</taxon>
        <taxon>ecological metagenomes</taxon>
    </lineage>
</organism>
<name>A0A645HB03_9ZZZZ</name>
<accession>A0A645HB03</accession>
<dbReference type="AlphaFoldDB" id="A0A645HB03"/>
<sequence length="79" mass="8903">MFQTRQIAKLFFCQFCCGSDITEFTVLYVIGTDVDFRVKDGPDDTGGWFNALYNADQMFSVDDGVIDFHTVGGTFSNHE</sequence>
<gene>
    <name evidence="1" type="ORF">SDC9_183040</name>
</gene>
<evidence type="ECO:0000313" key="1">
    <source>
        <dbReference type="EMBL" id="MPN35542.1"/>
    </source>
</evidence>
<comment type="caution">
    <text evidence="1">The sequence shown here is derived from an EMBL/GenBank/DDBJ whole genome shotgun (WGS) entry which is preliminary data.</text>
</comment>